<dbReference type="SUPFAM" id="SSF54791">
    <property type="entry name" value="Eukaryotic type KH-domain (KH-domain type I)"/>
    <property type="match status" value="1"/>
</dbReference>
<evidence type="ECO:0000313" key="4">
    <source>
        <dbReference type="Proteomes" id="UP000886700"/>
    </source>
</evidence>
<proteinExistence type="inferred from homology"/>
<dbReference type="Gene3D" id="3.30.1370.10">
    <property type="entry name" value="K Homology domain, type 1"/>
    <property type="match status" value="1"/>
</dbReference>
<evidence type="ECO:0000313" key="5">
    <source>
        <dbReference type="RefSeq" id="XP_040600285.1"/>
    </source>
</evidence>
<organism evidence="4 5">
    <name type="scientific">Mesocricetus auratus</name>
    <name type="common">Golden hamster</name>
    <dbReference type="NCBI Taxonomy" id="10036"/>
    <lineage>
        <taxon>Eukaryota</taxon>
        <taxon>Metazoa</taxon>
        <taxon>Chordata</taxon>
        <taxon>Craniata</taxon>
        <taxon>Vertebrata</taxon>
        <taxon>Euteleostomi</taxon>
        <taxon>Mammalia</taxon>
        <taxon>Eutheria</taxon>
        <taxon>Euarchontoglires</taxon>
        <taxon>Glires</taxon>
        <taxon>Rodentia</taxon>
        <taxon>Myomorpha</taxon>
        <taxon>Muroidea</taxon>
        <taxon>Cricetidae</taxon>
        <taxon>Cricetinae</taxon>
        <taxon>Mesocricetus</taxon>
    </lineage>
</organism>
<keyword evidence="2" id="KW-0694">RNA-binding</keyword>
<accession>A0ABM2XH80</accession>
<reference evidence="5" key="1">
    <citation type="submission" date="2025-08" db="UniProtKB">
        <authorList>
            <consortium name="RefSeq"/>
        </authorList>
    </citation>
    <scope>IDENTIFICATION</scope>
    <source>
        <tissue evidence="5">Liver</tissue>
    </source>
</reference>
<protein>
    <submittedName>
        <fullName evidence="5">Developmental pluripotency-associated protein 5A-like</fullName>
    </submittedName>
</protein>
<dbReference type="Proteomes" id="UP000886700">
    <property type="component" value="Unplaced"/>
</dbReference>
<sequence length="116" mass="13636">MATYPTRQDIPPWLKIPEDLKDPEVFQVQTLLLKSLFGPQGSRIPYMERVSQAMFVMKTLESSELTEVLVYGSYKHKVRAKWMLQSMAERCRLRQERGMLRLEEAMKALKLDQCLE</sequence>
<feature type="domain" description="KH-like RNA-binding" evidence="3">
    <location>
        <begin position="11"/>
        <end position="95"/>
    </location>
</feature>
<keyword evidence="4" id="KW-1185">Reference proteome</keyword>
<evidence type="ECO:0000256" key="1">
    <source>
        <dbReference type="ARBA" id="ARBA00009081"/>
    </source>
</evidence>
<dbReference type="PANTHER" id="PTHR31368">
    <property type="entry name" value="DEVELOPMENT PLURPOTENCY-ASSOCIATED PROTEIN 1/5 FAMILY MEMBER"/>
    <property type="match status" value="1"/>
</dbReference>
<evidence type="ECO:0000259" key="3">
    <source>
        <dbReference type="Pfam" id="PF16005"/>
    </source>
</evidence>
<dbReference type="CDD" id="cd12795">
    <property type="entry name" value="FILIA_N_like"/>
    <property type="match status" value="1"/>
</dbReference>
<gene>
    <name evidence="5" type="primary">LOC101826043</name>
</gene>
<dbReference type="GeneID" id="101826043"/>
<dbReference type="RefSeq" id="XP_040600285.1">
    <property type="nucleotide sequence ID" value="XM_040744351.1"/>
</dbReference>
<dbReference type="PANTHER" id="PTHR31368:SF4">
    <property type="entry name" value="DEVELOPMENTAL PLURIPOTENCY-ASSOCIATED 5 PROTEIN"/>
    <property type="match status" value="1"/>
</dbReference>
<dbReference type="Pfam" id="PF16005">
    <property type="entry name" value="MOEP19"/>
    <property type="match status" value="1"/>
</dbReference>
<comment type="similarity">
    <text evidence="1">Belongs to the KHDC1 family.</text>
</comment>
<evidence type="ECO:0000256" key="2">
    <source>
        <dbReference type="ARBA" id="ARBA00022884"/>
    </source>
</evidence>
<dbReference type="InterPro" id="IPR031952">
    <property type="entry name" value="MOEP19_KH-like"/>
</dbReference>
<name>A0ABM2XH80_MESAU</name>
<dbReference type="InterPro" id="IPR036612">
    <property type="entry name" value="KH_dom_type_1_sf"/>
</dbReference>